<reference evidence="8 9" key="1">
    <citation type="submission" date="2018-01" db="EMBL/GenBank/DDBJ databases">
        <title>A novel member of the phylum Bacteroidetes isolated from glacier ice.</title>
        <authorList>
            <person name="Liu Q."/>
            <person name="Xin Y.-H."/>
        </authorList>
    </citation>
    <scope>NUCLEOTIDE SEQUENCE [LARGE SCALE GENOMIC DNA]</scope>
    <source>
        <strain evidence="8 9">RB1R16</strain>
    </source>
</reference>
<dbReference type="InterPro" id="IPR032858">
    <property type="entry name" value="CcoP_N"/>
</dbReference>
<keyword evidence="9" id="KW-1185">Reference proteome</keyword>
<evidence type="ECO:0000256" key="2">
    <source>
        <dbReference type="ARBA" id="ARBA00022723"/>
    </source>
</evidence>
<feature type="transmembrane region" description="Helical" evidence="5">
    <location>
        <begin position="207"/>
        <end position="224"/>
    </location>
</feature>
<accession>A0A2S7SYM2</accession>
<dbReference type="PANTHER" id="PTHR33751">
    <property type="entry name" value="CBB3-TYPE CYTOCHROME C OXIDASE SUBUNIT FIXP"/>
    <property type="match status" value="1"/>
</dbReference>
<dbReference type="AlphaFoldDB" id="A0A2S7SYM2"/>
<dbReference type="Gene3D" id="6.10.280.130">
    <property type="match status" value="1"/>
</dbReference>
<proteinExistence type="predicted"/>
<dbReference type="SUPFAM" id="SSF46626">
    <property type="entry name" value="Cytochrome c"/>
    <property type="match status" value="1"/>
</dbReference>
<evidence type="ECO:0000256" key="6">
    <source>
        <dbReference type="SAM" id="SignalP"/>
    </source>
</evidence>
<name>A0A2S7SYM2_9BACT</name>
<sequence length="387" mass="42335">MHLHKKAVVFSAIGAMLLPQLSLAATTASDDKGIGYNMTLLCLVGLVLILLFVIGMLSNTLRQLTFVVREKNKKEKQGSSIAAKTMLLLLFIFTSATSFAAIEPAAEAAVAPKVTSISGIPVNDFYALVGLITLELVIVFALTIIINILLRVIRDVPELQAKARAIAKKSWFWDKFNSAASIEKEKDILLDHNYDGIMELDNALPPWWIYGFYITILVGIVYIYRFHVSHDGQSQLEEYTTEMVQGEADKAAYLAKSANNVDEATVTLLSDPAAIAAGRETFVKNCAPCHLADGGGTVGPNLTDEYWLHGGGLKDIFKSVKYGWQDKGMKSWKDDLSPKQMQEVASFIKTLKGTHPLTPKAPQGELYIETTPKETKDSAAVQPVAGK</sequence>
<feature type="chain" id="PRO_5015785458" evidence="6">
    <location>
        <begin position="25"/>
        <end position="387"/>
    </location>
</feature>
<gene>
    <name evidence="8" type="ORF">CJD36_008445</name>
</gene>
<dbReference type="Pfam" id="PF14715">
    <property type="entry name" value="FixP_N"/>
    <property type="match status" value="1"/>
</dbReference>
<dbReference type="InterPro" id="IPR036909">
    <property type="entry name" value="Cyt_c-like_dom_sf"/>
</dbReference>
<feature type="transmembrane region" description="Helical" evidence="5">
    <location>
        <begin position="81"/>
        <end position="102"/>
    </location>
</feature>
<evidence type="ECO:0000313" key="9">
    <source>
        <dbReference type="Proteomes" id="UP000239872"/>
    </source>
</evidence>
<dbReference type="OrthoDB" id="9811281at2"/>
<protein>
    <submittedName>
        <fullName evidence="8">Cytochrome C</fullName>
    </submittedName>
</protein>
<dbReference type="EMBL" id="PPSL01000002">
    <property type="protein sequence ID" value="PQJ11814.1"/>
    <property type="molecule type" value="Genomic_DNA"/>
</dbReference>
<evidence type="ECO:0000256" key="1">
    <source>
        <dbReference type="ARBA" id="ARBA00022617"/>
    </source>
</evidence>
<keyword evidence="3 4" id="KW-0408">Iron</keyword>
<dbReference type="Pfam" id="PF13442">
    <property type="entry name" value="Cytochrome_CBB3"/>
    <property type="match status" value="1"/>
</dbReference>
<evidence type="ECO:0000256" key="3">
    <source>
        <dbReference type="ARBA" id="ARBA00023004"/>
    </source>
</evidence>
<evidence type="ECO:0000256" key="5">
    <source>
        <dbReference type="SAM" id="Phobius"/>
    </source>
</evidence>
<dbReference type="PROSITE" id="PS51007">
    <property type="entry name" value="CYTC"/>
    <property type="match status" value="1"/>
</dbReference>
<dbReference type="Gene3D" id="1.10.760.10">
    <property type="entry name" value="Cytochrome c-like domain"/>
    <property type="match status" value="1"/>
</dbReference>
<feature type="signal peptide" evidence="6">
    <location>
        <begin position="1"/>
        <end position="24"/>
    </location>
</feature>
<evidence type="ECO:0000313" key="8">
    <source>
        <dbReference type="EMBL" id="PQJ11814.1"/>
    </source>
</evidence>
<evidence type="ECO:0000259" key="7">
    <source>
        <dbReference type="PROSITE" id="PS51007"/>
    </source>
</evidence>
<dbReference type="GO" id="GO:0046872">
    <property type="term" value="F:metal ion binding"/>
    <property type="evidence" value="ECO:0007669"/>
    <property type="project" value="UniProtKB-KW"/>
</dbReference>
<keyword evidence="1 4" id="KW-0349">Heme</keyword>
<feature type="transmembrane region" description="Helical" evidence="5">
    <location>
        <begin position="34"/>
        <end position="61"/>
    </location>
</feature>
<dbReference type="RefSeq" id="WP_105038694.1">
    <property type="nucleotide sequence ID" value="NZ_PPSL01000002.1"/>
</dbReference>
<dbReference type="InterPro" id="IPR009056">
    <property type="entry name" value="Cyt_c-like_dom"/>
</dbReference>
<dbReference type="GO" id="GO:0020037">
    <property type="term" value="F:heme binding"/>
    <property type="evidence" value="ECO:0007669"/>
    <property type="project" value="InterPro"/>
</dbReference>
<organism evidence="8 9">
    <name type="scientific">Flavipsychrobacter stenotrophus</name>
    <dbReference type="NCBI Taxonomy" id="2077091"/>
    <lineage>
        <taxon>Bacteria</taxon>
        <taxon>Pseudomonadati</taxon>
        <taxon>Bacteroidota</taxon>
        <taxon>Chitinophagia</taxon>
        <taxon>Chitinophagales</taxon>
        <taxon>Chitinophagaceae</taxon>
        <taxon>Flavipsychrobacter</taxon>
    </lineage>
</organism>
<feature type="domain" description="Cytochrome c" evidence="7">
    <location>
        <begin position="273"/>
        <end position="352"/>
    </location>
</feature>
<keyword evidence="5" id="KW-0472">Membrane</keyword>
<dbReference type="Proteomes" id="UP000239872">
    <property type="component" value="Unassembled WGS sequence"/>
</dbReference>
<keyword evidence="5" id="KW-0812">Transmembrane</keyword>
<feature type="transmembrane region" description="Helical" evidence="5">
    <location>
        <begin position="125"/>
        <end position="150"/>
    </location>
</feature>
<dbReference type="PANTHER" id="PTHR33751:SF1">
    <property type="entry name" value="CBB3-TYPE CYTOCHROME C OXIDASE SUBUNIT FIXP"/>
    <property type="match status" value="1"/>
</dbReference>
<dbReference type="InterPro" id="IPR038414">
    <property type="entry name" value="CcoP_N_sf"/>
</dbReference>
<keyword evidence="2 4" id="KW-0479">Metal-binding</keyword>
<keyword evidence="5" id="KW-1133">Transmembrane helix</keyword>
<dbReference type="InterPro" id="IPR050597">
    <property type="entry name" value="Cytochrome_c_Oxidase_Subunit"/>
</dbReference>
<dbReference type="GO" id="GO:0009055">
    <property type="term" value="F:electron transfer activity"/>
    <property type="evidence" value="ECO:0007669"/>
    <property type="project" value="InterPro"/>
</dbReference>
<comment type="caution">
    <text evidence="8">The sequence shown here is derived from an EMBL/GenBank/DDBJ whole genome shotgun (WGS) entry which is preliminary data.</text>
</comment>
<evidence type="ECO:0000256" key="4">
    <source>
        <dbReference type="PROSITE-ProRule" id="PRU00433"/>
    </source>
</evidence>
<keyword evidence="6" id="KW-0732">Signal</keyword>